<feature type="non-terminal residue" evidence="1">
    <location>
        <position position="1"/>
    </location>
</feature>
<evidence type="ECO:0000313" key="2">
    <source>
        <dbReference type="Proteomes" id="UP000297245"/>
    </source>
</evidence>
<dbReference type="Proteomes" id="UP000297245">
    <property type="component" value="Unassembled WGS sequence"/>
</dbReference>
<gene>
    <name evidence="1" type="ORF">K435DRAFT_593738</name>
</gene>
<dbReference type="OrthoDB" id="432234at2759"/>
<name>A0A4S8MD64_DENBC</name>
<sequence length="138" mass="15249">QVDILDKSAFEKKSQAGAIQSLIDTHVNKYTLNEEQKRAFCIVANHSVSPFNEQLNMYLGDFFTMRGESCRMIVVAPTGAAAACRKFKYGAVSGCNTAPAQYTTIPSVCSRLDGVDYVFLDEVSMLSCIDLYKISEKL</sequence>
<feature type="non-terminal residue" evidence="1">
    <location>
        <position position="138"/>
    </location>
</feature>
<dbReference type="EMBL" id="ML179103">
    <property type="protein sequence ID" value="THV00495.1"/>
    <property type="molecule type" value="Genomic_DNA"/>
</dbReference>
<organism evidence="1 2">
    <name type="scientific">Dendrothele bispora (strain CBS 962.96)</name>
    <dbReference type="NCBI Taxonomy" id="1314807"/>
    <lineage>
        <taxon>Eukaryota</taxon>
        <taxon>Fungi</taxon>
        <taxon>Dikarya</taxon>
        <taxon>Basidiomycota</taxon>
        <taxon>Agaricomycotina</taxon>
        <taxon>Agaricomycetes</taxon>
        <taxon>Agaricomycetidae</taxon>
        <taxon>Agaricales</taxon>
        <taxon>Agaricales incertae sedis</taxon>
        <taxon>Dendrothele</taxon>
    </lineage>
</organism>
<evidence type="ECO:0000313" key="1">
    <source>
        <dbReference type="EMBL" id="THV00495.1"/>
    </source>
</evidence>
<proteinExistence type="predicted"/>
<dbReference type="AlphaFoldDB" id="A0A4S8MD64"/>
<keyword evidence="2" id="KW-1185">Reference proteome</keyword>
<protein>
    <submittedName>
        <fullName evidence="1">Uncharacterized protein</fullName>
    </submittedName>
</protein>
<reference evidence="1 2" key="1">
    <citation type="journal article" date="2019" name="Nat. Ecol. Evol.">
        <title>Megaphylogeny resolves global patterns of mushroom evolution.</title>
        <authorList>
            <person name="Varga T."/>
            <person name="Krizsan K."/>
            <person name="Foldi C."/>
            <person name="Dima B."/>
            <person name="Sanchez-Garcia M."/>
            <person name="Sanchez-Ramirez S."/>
            <person name="Szollosi G.J."/>
            <person name="Szarkandi J.G."/>
            <person name="Papp V."/>
            <person name="Albert L."/>
            <person name="Andreopoulos W."/>
            <person name="Angelini C."/>
            <person name="Antonin V."/>
            <person name="Barry K.W."/>
            <person name="Bougher N.L."/>
            <person name="Buchanan P."/>
            <person name="Buyck B."/>
            <person name="Bense V."/>
            <person name="Catcheside P."/>
            <person name="Chovatia M."/>
            <person name="Cooper J."/>
            <person name="Damon W."/>
            <person name="Desjardin D."/>
            <person name="Finy P."/>
            <person name="Geml J."/>
            <person name="Haridas S."/>
            <person name="Hughes K."/>
            <person name="Justo A."/>
            <person name="Karasinski D."/>
            <person name="Kautmanova I."/>
            <person name="Kiss B."/>
            <person name="Kocsube S."/>
            <person name="Kotiranta H."/>
            <person name="LaButti K.M."/>
            <person name="Lechner B.E."/>
            <person name="Liimatainen K."/>
            <person name="Lipzen A."/>
            <person name="Lukacs Z."/>
            <person name="Mihaltcheva S."/>
            <person name="Morgado L.N."/>
            <person name="Niskanen T."/>
            <person name="Noordeloos M.E."/>
            <person name="Ohm R.A."/>
            <person name="Ortiz-Santana B."/>
            <person name="Ovrebo C."/>
            <person name="Racz N."/>
            <person name="Riley R."/>
            <person name="Savchenko A."/>
            <person name="Shiryaev A."/>
            <person name="Soop K."/>
            <person name="Spirin V."/>
            <person name="Szebenyi C."/>
            <person name="Tomsovsky M."/>
            <person name="Tulloss R.E."/>
            <person name="Uehling J."/>
            <person name="Grigoriev I.V."/>
            <person name="Vagvolgyi C."/>
            <person name="Papp T."/>
            <person name="Martin F.M."/>
            <person name="Miettinen O."/>
            <person name="Hibbett D.S."/>
            <person name="Nagy L.G."/>
        </authorList>
    </citation>
    <scope>NUCLEOTIDE SEQUENCE [LARGE SCALE GENOMIC DNA]</scope>
    <source>
        <strain evidence="1 2">CBS 962.96</strain>
    </source>
</reference>
<accession>A0A4S8MD64</accession>